<organism evidence="3 4">
    <name type="scientific">Austropuccinia psidii MF-1</name>
    <dbReference type="NCBI Taxonomy" id="1389203"/>
    <lineage>
        <taxon>Eukaryota</taxon>
        <taxon>Fungi</taxon>
        <taxon>Dikarya</taxon>
        <taxon>Basidiomycota</taxon>
        <taxon>Pucciniomycotina</taxon>
        <taxon>Pucciniomycetes</taxon>
        <taxon>Pucciniales</taxon>
        <taxon>Sphaerophragmiaceae</taxon>
        <taxon>Austropuccinia</taxon>
    </lineage>
</organism>
<dbReference type="InterPro" id="IPR003010">
    <property type="entry name" value="C-N_Hydrolase"/>
</dbReference>
<evidence type="ECO:0000256" key="1">
    <source>
        <dbReference type="ARBA" id="ARBA00022801"/>
    </source>
</evidence>
<feature type="domain" description="CN hydrolase" evidence="2">
    <location>
        <begin position="18"/>
        <end position="299"/>
    </location>
</feature>
<accession>A0A9Q3FJK4</accession>
<evidence type="ECO:0000313" key="4">
    <source>
        <dbReference type="Proteomes" id="UP000765509"/>
    </source>
</evidence>
<dbReference type="PROSITE" id="PS50263">
    <property type="entry name" value="CN_HYDROLASE"/>
    <property type="match status" value="1"/>
</dbReference>
<dbReference type="Pfam" id="PF00795">
    <property type="entry name" value="CN_hydrolase"/>
    <property type="match status" value="1"/>
</dbReference>
<dbReference type="OrthoDB" id="412018at2759"/>
<name>A0A9Q3FJK4_9BASI</name>
<reference evidence="3" key="1">
    <citation type="submission" date="2021-03" db="EMBL/GenBank/DDBJ databases">
        <title>Draft genome sequence of rust myrtle Austropuccinia psidii MF-1, a brazilian biotype.</title>
        <authorList>
            <person name="Quecine M.C."/>
            <person name="Pachon D.M.R."/>
            <person name="Bonatelli M.L."/>
            <person name="Correr F.H."/>
            <person name="Franceschini L.M."/>
            <person name="Leite T.F."/>
            <person name="Margarido G.R.A."/>
            <person name="Almeida C.A."/>
            <person name="Ferrarezi J.A."/>
            <person name="Labate C.A."/>
        </authorList>
    </citation>
    <scope>NUCLEOTIDE SEQUENCE</scope>
    <source>
        <strain evidence="3">MF-1</strain>
    </source>
</reference>
<proteinExistence type="predicted"/>
<dbReference type="InterPro" id="IPR036526">
    <property type="entry name" value="C-N_Hydrolase_sf"/>
</dbReference>
<comment type="caution">
    <text evidence="3">The sequence shown here is derived from an EMBL/GenBank/DDBJ whole genome shotgun (WGS) entry which is preliminary data.</text>
</comment>
<dbReference type="PANTHER" id="PTHR43674">
    <property type="entry name" value="NITRILASE C965.09-RELATED"/>
    <property type="match status" value="1"/>
</dbReference>
<evidence type="ECO:0000313" key="3">
    <source>
        <dbReference type="EMBL" id="MBW0538491.1"/>
    </source>
</evidence>
<protein>
    <recommendedName>
        <fullName evidence="2">CN hydrolase domain-containing protein</fullName>
    </recommendedName>
</protein>
<evidence type="ECO:0000259" key="2">
    <source>
        <dbReference type="PROSITE" id="PS50263"/>
    </source>
</evidence>
<dbReference type="InterPro" id="IPR050345">
    <property type="entry name" value="Aliph_Amidase/BUP"/>
</dbReference>
<dbReference type="Proteomes" id="UP000765509">
    <property type="component" value="Unassembled WGS sequence"/>
</dbReference>
<dbReference type="EMBL" id="AVOT02043069">
    <property type="protein sequence ID" value="MBW0538491.1"/>
    <property type="molecule type" value="Genomic_DNA"/>
</dbReference>
<keyword evidence="4" id="KW-1185">Reference proteome</keyword>
<sequence length="325" mass="37185">MLKLKLQENDSKRLNPKIKISICQFNSYSSISNNNNNKNENNNKDLINLNLKRAQEFIIEASKKGSSLIIFPEYFLTGIINEDNQSDLVLREDESEQIINDFKTLAIQYNIDIITGTMVARESSQFDNEALSASDPQPKYFNSAYYINKSGQIIGKYRKKNLWHSEKYLTPCTLDHQVFDAGGFRLGMLICWDLAWPESFRELMSQNVDVIVIPSFWTLDEPLSPMRKHDPYGLAESCLIDSLAYARALETESCVIFVNCAGRKEEGYLGRSSVTMPLKGHLFKLDDPSERLETVEIDLSVLEDAKKVYKISEEYPSKKNTQKTS</sequence>
<dbReference type="SUPFAM" id="SSF56317">
    <property type="entry name" value="Carbon-nitrogen hydrolase"/>
    <property type="match status" value="1"/>
</dbReference>
<keyword evidence="1" id="KW-0378">Hydrolase</keyword>
<dbReference type="GO" id="GO:0016811">
    <property type="term" value="F:hydrolase activity, acting on carbon-nitrogen (but not peptide) bonds, in linear amides"/>
    <property type="evidence" value="ECO:0007669"/>
    <property type="project" value="TreeGrafter"/>
</dbReference>
<dbReference type="CDD" id="cd07197">
    <property type="entry name" value="nitrilase"/>
    <property type="match status" value="1"/>
</dbReference>
<dbReference type="AlphaFoldDB" id="A0A9Q3FJK4"/>
<dbReference type="Gene3D" id="3.60.110.10">
    <property type="entry name" value="Carbon-nitrogen hydrolase"/>
    <property type="match status" value="1"/>
</dbReference>
<gene>
    <name evidence="3" type="ORF">O181_078206</name>
</gene>
<dbReference type="PANTHER" id="PTHR43674:SF16">
    <property type="entry name" value="CARBON-NITROGEN FAMILY, PUTATIVE (AFU_ORTHOLOGUE AFUA_5G02350)-RELATED"/>
    <property type="match status" value="1"/>
</dbReference>